<dbReference type="AlphaFoldDB" id="A0A7J7GLF9"/>
<reference evidence="7" key="1">
    <citation type="journal article" date="2020" name="Nat. Commun.">
        <title>Genome assembly of wild tea tree DASZ reveals pedigree and selection history of tea varieties.</title>
        <authorList>
            <person name="Zhang W."/>
            <person name="Zhang Y."/>
            <person name="Qiu H."/>
            <person name="Guo Y."/>
            <person name="Wan H."/>
            <person name="Zhang X."/>
            <person name="Scossa F."/>
            <person name="Alseekh S."/>
            <person name="Zhang Q."/>
            <person name="Wang P."/>
            <person name="Xu L."/>
            <person name="Schmidt M.H."/>
            <person name="Jia X."/>
            <person name="Li D."/>
            <person name="Zhu A."/>
            <person name="Guo F."/>
            <person name="Chen W."/>
            <person name="Ni D."/>
            <person name="Usadel B."/>
            <person name="Fernie A.R."/>
            <person name="Wen W."/>
        </authorList>
    </citation>
    <scope>NUCLEOTIDE SEQUENCE [LARGE SCALE GENOMIC DNA]</scope>
    <source>
        <strain evidence="7">cv. G240</strain>
    </source>
</reference>
<dbReference type="Proteomes" id="UP000593564">
    <property type="component" value="Unassembled WGS sequence"/>
</dbReference>
<dbReference type="GO" id="GO:0016757">
    <property type="term" value="F:glycosyltransferase activity"/>
    <property type="evidence" value="ECO:0007669"/>
    <property type="project" value="UniProtKB-KW"/>
</dbReference>
<dbReference type="GO" id="GO:0019252">
    <property type="term" value="P:starch biosynthetic process"/>
    <property type="evidence" value="ECO:0007669"/>
    <property type="project" value="UniProtKB-UniPathway"/>
</dbReference>
<evidence type="ECO:0000313" key="6">
    <source>
        <dbReference type="EMBL" id="KAF5940741.1"/>
    </source>
</evidence>
<dbReference type="PANTHER" id="PTHR45825">
    <property type="entry name" value="GRANULE-BOUND STARCH SYNTHASE 1, CHLOROPLASTIC/AMYLOPLASTIC"/>
    <property type="match status" value="1"/>
</dbReference>
<protein>
    <recommendedName>
        <fullName evidence="5">Starch synthase catalytic domain-containing protein</fullName>
    </recommendedName>
</protein>
<feature type="domain" description="Starch synthase catalytic" evidence="5">
    <location>
        <begin position="28"/>
        <end position="131"/>
    </location>
</feature>
<sequence length="202" mass="21798">MEHFYVATSSPTLPINVVHLFLQSIGPSNNGGLGDVAGALPKALARRGHRVMVVALKYGDYSELQNTGVYKKYKVDWQFCSYFNAKQYSTMQDVDLLICYFVSGAGNLKVYESEADNYSTEGEADMAIRTASKSRLINESTNGGSKSMNSCLVSINESTNGGSKSMNSCSRFVNGGSKSVISGSSSAMNFEDSHSITAMSKK</sequence>
<proteinExistence type="predicted"/>
<evidence type="ECO:0000259" key="5">
    <source>
        <dbReference type="Pfam" id="PF08323"/>
    </source>
</evidence>
<dbReference type="InterPro" id="IPR013534">
    <property type="entry name" value="Starch_synth_cat_dom"/>
</dbReference>
<evidence type="ECO:0000256" key="3">
    <source>
        <dbReference type="ARBA" id="ARBA00022679"/>
    </source>
</evidence>
<dbReference type="Pfam" id="PF08323">
    <property type="entry name" value="Glyco_transf_5"/>
    <property type="match status" value="1"/>
</dbReference>
<organism evidence="6 7">
    <name type="scientific">Camellia sinensis</name>
    <name type="common">Tea plant</name>
    <name type="synonym">Thea sinensis</name>
    <dbReference type="NCBI Taxonomy" id="4442"/>
    <lineage>
        <taxon>Eukaryota</taxon>
        <taxon>Viridiplantae</taxon>
        <taxon>Streptophyta</taxon>
        <taxon>Embryophyta</taxon>
        <taxon>Tracheophyta</taxon>
        <taxon>Spermatophyta</taxon>
        <taxon>Magnoliopsida</taxon>
        <taxon>eudicotyledons</taxon>
        <taxon>Gunneridae</taxon>
        <taxon>Pentapetalae</taxon>
        <taxon>asterids</taxon>
        <taxon>Ericales</taxon>
        <taxon>Theaceae</taxon>
        <taxon>Camellia</taxon>
    </lineage>
</organism>
<keyword evidence="7" id="KW-1185">Reference proteome</keyword>
<keyword evidence="4" id="KW-0750">Starch biosynthesis</keyword>
<evidence type="ECO:0000313" key="7">
    <source>
        <dbReference type="Proteomes" id="UP000593564"/>
    </source>
</evidence>
<dbReference type="EMBL" id="JACBKZ010000010">
    <property type="protein sequence ID" value="KAF5940741.1"/>
    <property type="molecule type" value="Genomic_DNA"/>
</dbReference>
<dbReference type="UniPathway" id="UPA00152"/>
<evidence type="ECO:0000256" key="2">
    <source>
        <dbReference type="ARBA" id="ARBA00022676"/>
    </source>
</evidence>
<dbReference type="PANTHER" id="PTHR45825:SF2">
    <property type="entry name" value="STARCH SYNTHASE 2, CHLOROPLASTIC_AMYLOPLASTIC"/>
    <property type="match status" value="1"/>
</dbReference>
<accession>A0A7J7GLF9</accession>
<dbReference type="Gene3D" id="3.40.50.2000">
    <property type="entry name" value="Glycogen Phosphorylase B"/>
    <property type="match status" value="1"/>
</dbReference>
<evidence type="ECO:0000256" key="1">
    <source>
        <dbReference type="ARBA" id="ARBA00004727"/>
    </source>
</evidence>
<dbReference type="SUPFAM" id="SSF53756">
    <property type="entry name" value="UDP-Glycosyltransferase/glycogen phosphorylase"/>
    <property type="match status" value="1"/>
</dbReference>
<keyword evidence="3" id="KW-0808">Transferase</keyword>
<reference evidence="6 7" key="2">
    <citation type="submission" date="2020-07" db="EMBL/GenBank/DDBJ databases">
        <title>Genome assembly of wild tea tree DASZ reveals pedigree and selection history of tea varieties.</title>
        <authorList>
            <person name="Zhang W."/>
        </authorList>
    </citation>
    <scope>NUCLEOTIDE SEQUENCE [LARGE SCALE GENOMIC DNA]</scope>
    <source>
        <strain evidence="7">cv. G240</strain>
        <tissue evidence="6">Leaf</tissue>
    </source>
</reference>
<keyword evidence="2" id="KW-0328">Glycosyltransferase</keyword>
<comment type="caution">
    <text evidence="6">The sequence shown here is derived from an EMBL/GenBank/DDBJ whole genome shotgun (WGS) entry which is preliminary data.</text>
</comment>
<comment type="pathway">
    <text evidence="1">Glycan biosynthesis; starch biosynthesis.</text>
</comment>
<gene>
    <name evidence="6" type="ORF">HYC85_021908</name>
</gene>
<evidence type="ECO:0000256" key="4">
    <source>
        <dbReference type="ARBA" id="ARBA00022922"/>
    </source>
</evidence>
<name>A0A7J7GLF9_CAMSI</name>